<evidence type="ECO:0000259" key="2">
    <source>
        <dbReference type="PROSITE" id="PS51819"/>
    </source>
</evidence>
<dbReference type="OrthoDB" id="16820at2759"/>
<feature type="region of interest" description="Disordered" evidence="1">
    <location>
        <begin position="231"/>
        <end position="315"/>
    </location>
</feature>
<evidence type="ECO:0000313" key="4">
    <source>
        <dbReference type="Proteomes" id="UP000074247"/>
    </source>
</evidence>
<organism evidence="3 4">
    <name type="scientific">Toxoplasma gondii ARI</name>
    <dbReference type="NCBI Taxonomy" id="1074872"/>
    <lineage>
        <taxon>Eukaryota</taxon>
        <taxon>Sar</taxon>
        <taxon>Alveolata</taxon>
        <taxon>Apicomplexa</taxon>
        <taxon>Conoidasida</taxon>
        <taxon>Coccidia</taxon>
        <taxon>Eucoccidiorida</taxon>
        <taxon>Eimeriorina</taxon>
        <taxon>Sarcocystidae</taxon>
        <taxon>Toxoplasma</taxon>
    </lineage>
</organism>
<feature type="region of interest" description="Disordered" evidence="1">
    <location>
        <begin position="375"/>
        <end position="400"/>
    </location>
</feature>
<name>A0A139Y027_TOXGO</name>
<protein>
    <submittedName>
        <fullName evidence="3">Putative glyoxalase</fullName>
    </submittedName>
</protein>
<dbReference type="PROSITE" id="PS51819">
    <property type="entry name" value="VOC"/>
    <property type="match status" value="1"/>
</dbReference>
<dbReference type="Gene3D" id="3.10.180.10">
    <property type="entry name" value="2,3-Dihydroxybiphenyl 1,2-Dioxygenase, domain 1"/>
    <property type="match status" value="1"/>
</dbReference>
<dbReference type="Proteomes" id="UP000074247">
    <property type="component" value="Unassembled WGS sequence"/>
</dbReference>
<feature type="region of interest" description="Disordered" evidence="1">
    <location>
        <begin position="131"/>
        <end position="159"/>
    </location>
</feature>
<dbReference type="InterPro" id="IPR037523">
    <property type="entry name" value="VOC_core"/>
</dbReference>
<sequence>LFDLSEDRFTCILPRSPAVSSVGDAASTRRRMQSVLPLVLRRCRGILQRFATSSMSSPTSASSASVNSSVNSLGSLPCSGAEAHRSAGRLPSGDRGASSSYPTRSPQLGRFQLLLFVLSRLRSLRTSPLAFEEDQEKDDEFQALEESAGPDSGDCLQGDARGLQAVRPQQRRAAALRASGSKAHLLLLLPQLIACIGCDDRSVRREIQAVLGSLCRELGVEEEASLGSLAPRTASAAPAEAKRAKPGAAQRAASPNSGPRKFRSVFRFRDCPLPLDKTKKRPNRLPPDFNPRSALRSSRFRSRNSHSGDSLAGTKNSQFLCRKKLARPAPDSSARTLLEERVQRSSAAYACRRAKNMEKLPTIILPGGKAVDETPLSGRSGCAANSSPSSSSSNLRLPEASQLSRVDSLPSLVRFVSLRLRARKSPQLAEDFYVRRMGMTLLQPAVPQSIACLEGGALNRSRSGSLPRVPVFSRSSSSLGSARVRKVSANDALETVERTLPHKQERVEEEKQERVEEEKQERVEEEKQERVEEEKQERVEEREDSGGKREEKTTHLSPQESLCSRALKHAGSGRLCEEEERHWLLKKKRCACTVGYNYDREVAFFAGMREDSDNKDMPRIACTFKGLHHELLLEIVSPDAEIPDDQVIPYRHQHWHTFSRVAFSVADVNAAQVALSSQMLRVGNAAQFTDVNFAVTFLDPENFRGRILQHLSEYAFARRDGVTRSFHRRTLSHLGLEDVPPLGSRGTLHHVEFRVRDVGASLAFYQKGLQLRLISKQTVPSFGITFFFLTSDPNATPPVHCGLDSHDNRVWLWDRKFSSICLKAFTDKSVVVEPYRDLSPGECGFLGLTFLCRQMNVADLTQSLEAVGAKLEGTHDPVYGCRVLETRDPENIPIRIVVCPDDLWAT</sequence>
<feature type="compositionally biased region" description="Low complexity" evidence="1">
    <location>
        <begin position="465"/>
        <end position="481"/>
    </location>
</feature>
<dbReference type="InterPro" id="IPR029068">
    <property type="entry name" value="Glyas_Bleomycin-R_OHBP_Dase"/>
</dbReference>
<feature type="region of interest" description="Disordered" evidence="1">
    <location>
        <begin position="462"/>
        <end position="564"/>
    </location>
</feature>
<dbReference type="SUPFAM" id="SSF54593">
    <property type="entry name" value="Glyoxalase/Bleomycin resistance protein/Dihydroxybiphenyl dioxygenase"/>
    <property type="match status" value="1"/>
</dbReference>
<evidence type="ECO:0000313" key="3">
    <source>
        <dbReference type="EMBL" id="KYF44396.1"/>
    </source>
</evidence>
<evidence type="ECO:0000256" key="1">
    <source>
        <dbReference type="SAM" id="MobiDB-lite"/>
    </source>
</evidence>
<feature type="region of interest" description="Disordered" evidence="1">
    <location>
        <begin position="80"/>
        <end position="104"/>
    </location>
</feature>
<feature type="compositionally biased region" description="Basic and acidic residues" evidence="1">
    <location>
        <begin position="495"/>
        <end position="554"/>
    </location>
</feature>
<dbReference type="AlphaFoldDB" id="A0A139Y027"/>
<dbReference type="VEuPathDB" id="ToxoDB:TGARI_205130B"/>
<feature type="non-terminal residue" evidence="3">
    <location>
        <position position="1"/>
    </location>
</feature>
<proteinExistence type="predicted"/>
<feature type="domain" description="VOC" evidence="2">
    <location>
        <begin position="747"/>
        <end position="899"/>
    </location>
</feature>
<comment type="caution">
    <text evidence="3">The sequence shown here is derived from an EMBL/GenBank/DDBJ whole genome shotgun (WGS) entry which is preliminary data.</text>
</comment>
<reference evidence="3 4" key="1">
    <citation type="journal article" date="2016" name="Nat. Commun.">
        <title>Local admixture of amplified and diversified secreted pathogenesis determinants shapes mosaic Toxoplasma gondii genomes.</title>
        <authorList>
            <person name="Lorenzi H."/>
            <person name="Khan A."/>
            <person name="Behnke M.S."/>
            <person name="Namasivayam S."/>
            <person name="Swapna L.S."/>
            <person name="Hadjithomas M."/>
            <person name="Karamycheva S."/>
            <person name="Pinney D."/>
            <person name="Brunk B.P."/>
            <person name="Ajioka J.W."/>
            <person name="Ajzenberg D."/>
            <person name="Boothroyd J.C."/>
            <person name="Boyle J.P."/>
            <person name="Darde M.L."/>
            <person name="Diaz-Miranda M.A."/>
            <person name="Dubey J.P."/>
            <person name="Fritz H.M."/>
            <person name="Gennari S.M."/>
            <person name="Gregory B.D."/>
            <person name="Kim K."/>
            <person name="Saeij J.P."/>
            <person name="Su C."/>
            <person name="White M.W."/>
            <person name="Zhu X.Q."/>
            <person name="Howe D.K."/>
            <person name="Rosenthal B.M."/>
            <person name="Grigg M.E."/>
            <person name="Parkinson J."/>
            <person name="Liu L."/>
            <person name="Kissinger J.C."/>
            <person name="Roos D.S."/>
            <person name="Sibley L.D."/>
        </authorList>
    </citation>
    <scope>NUCLEOTIDE SEQUENCE [LARGE SCALE GENOMIC DNA]</scope>
    <source>
        <strain evidence="3 4">ARI</strain>
    </source>
</reference>
<feature type="compositionally biased region" description="Acidic residues" evidence="1">
    <location>
        <begin position="131"/>
        <end position="143"/>
    </location>
</feature>
<accession>A0A139Y027</accession>
<dbReference type="EMBL" id="AGQS02004408">
    <property type="protein sequence ID" value="KYF44396.1"/>
    <property type="molecule type" value="Genomic_DNA"/>
</dbReference>
<gene>
    <name evidence="3" type="ORF">TGARI_205130B</name>
</gene>